<accession>M4EUL8</accession>
<reference evidence="2" key="3">
    <citation type="submission" date="2023-03" db="UniProtKB">
        <authorList>
            <consortium name="EnsemblPlants"/>
        </authorList>
    </citation>
    <scope>IDENTIFICATION</scope>
    <source>
        <strain evidence="2">cv. Chiifu-401-42</strain>
    </source>
</reference>
<feature type="region of interest" description="Disordered" evidence="1">
    <location>
        <begin position="291"/>
        <end position="310"/>
    </location>
</feature>
<dbReference type="Gramene" id="Bra032500.1">
    <property type="protein sequence ID" value="Bra032500.1-P"/>
    <property type="gene ID" value="Bra032500"/>
</dbReference>
<protein>
    <submittedName>
        <fullName evidence="2">Uncharacterized protein</fullName>
    </submittedName>
</protein>
<dbReference type="Proteomes" id="UP000011750">
    <property type="component" value="Chromosome A09"/>
</dbReference>
<keyword evidence="3" id="KW-1185">Reference proteome</keyword>
<dbReference type="AlphaFoldDB" id="M4EUL8"/>
<dbReference type="EnsemblPlants" id="Bra032500.1">
    <property type="protein sequence ID" value="Bra032500.1-P"/>
    <property type="gene ID" value="Bra032500"/>
</dbReference>
<evidence type="ECO:0000256" key="1">
    <source>
        <dbReference type="SAM" id="MobiDB-lite"/>
    </source>
</evidence>
<feature type="compositionally biased region" description="Polar residues" evidence="1">
    <location>
        <begin position="43"/>
        <end position="71"/>
    </location>
</feature>
<feature type="region of interest" description="Disordered" evidence="1">
    <location>
        <begin position="371"/>
        <end position="402"/>
    </location>
</feature>
<organism evidence="2 3">
    <name type="scientific">Brassica campestris</name>
    <name type="common">Field mustard</name>
    <dbReference type="NCBI Taxonomy" id="3711"/>
    <lineage>
        <taxon>Eukaryota</taxon>
        <taxon>Viridiplantae</taxon>
        <taxon>Streptophyta</taxon>
        <taxon>Embryophyta</taxon>
        <taxon>Tracheophyta</taxon>
        <taxon>Spermatophyta</taxon>
        <taxon>Magnoliopsida</taxon>
        <taxon>eudicotyledons</taxon>
        <taxon>Gunneridae</taxon>
        <taxon>Pentapetalae</taxon>
        <taxon>rosids</taxon>
        <taxon>malvids</taxon>
        <taxon>Brassicales</taxon>
        <taxon>Brassicaceae</taxon>
        <taxon>Brassiceae</taxon>
        <taxon>Brassica</taxon>
    </lineage>
</organism>
<evidence type="ECO:0000313" key="2">
    <source>
        <dbReference type="EnsemblPlants" id="Bra032500.1-P"/>
    </source>
</evidence>
<evidence type="ECO:0000313" key="3">
    <source>
        <dbReference type="Proteomes" id="UP000011750"/>
    </source>
</evidence>
<proteinExistence type="predicted"/>
<dbReference type="InParanoid" id="M4EUL8"/>
<name>M4EUL8_BRACM</name>
<reference evidence="2 3" key="1">
    <citation type="journal article" date="2011" name="Nat. Genet.">
        <title>The genome of the mesopolyploid crop species Brassica rapa.</title>
        <authorList>
            <consortium name="Brassica rapa Genome Sequencing Project Consortium"/>
            <person name="Wang X."/>
            <person name="Wang H."/>
            <person name="Wang J."/>
            <person name="Sun R."/>
            <person name="Wu J."/>
            <person name="Liu S."/>
            <person name="Bai Y."/>
            <person name="Mun J.H."/>
            <person name="Bancroft I."/>
            <person name="Cheng F."/>
            <person name="Huang S."/>
            <person name="Li X."/>
            <person name="Hua W."/>
            <person name="Wang J."/>
            <person name="Wang X."/>
            <person name="Freeling M."/>
            <person name="Pires J.C."/>
            <person name="Paterson A.H."/>
            <person name="Chalhoub B."/>
            <person name="Wang B."/>
            <person name="Hayward A."/>
            <person name="Sharpe A.G."/>
            <person name="Park B.S."/>
            <person name="Weisshaar B."/>
            <person name="Liu B."/>
            <person name="Li B."/>
            <person name="Liu B."/>
            <person name="Tong C."/>
            <person name="Song C."/>
            <person name="Duran C."/>
            <person name="Peng C."/>
            <person name="Geng C."/>
            <person name="Koh C."/>
            <person name="Lin C."/>
            <person name="Edwards D."/>
            <person name="Mu D."/>
            <person name="Shen D."/>
            <person name="Soumpourou E."/>
            <person name="Li F."/>
            <person name="Fraser F."/>
            <person name="Conant G."/>
            <person name="Lassalle G."/>
            <person name="King G.J."/>
            <person name="Bonnema G."/>
            <person name="Tang H."/>
            <person name="Wang H."/>
            <person name="Belcram H."/>
            <person name="Zhou H."/>
            <person name="Hirakawa H."/>
            <person name="Abe H."/>
            <person name="Guo H."/>
            <person name="Wang H."/>
            <person name="Jin H."/>
            <person name="Parkin I.A."/>
            <person name="Batley J."/>
            <person name="Kim J.S."/>
            <person name="Just J."/>
            <person name="Li J."/>
            <person name="Xu J."/>
            <person name="Deng J."/>
            <person name="Kim J.A."/>
            <person name="Li J."/>
            <person name="Yu J."/>
            <person name="Meng J."/>
            <person name="Wang J."/>
            <person name="Min J."/>
            <person name="Poulain J."/>
            <person name="Wang J."/>
            <person name="Hatakeyama K."/>
            <person name="Wu K."/>
            <person name="Wang L."/>
            <person name="Fang L."/>
            <person name="Trick M."/>
            <person name="Links M.G."/>
            <person name="Zhao M."/>
            <person name="Jin M."/>
            <person name="Ramchiary N."/>
            <person name="Drou N."/>
            <person name="Berkman P.J."/>
            <person name="Cai Q."/>
            <person name="Huang Q."/>
            <person name="Li R."/>
            <person name="Tabata S."/>
            <person name="Cheng S."/>
            <person name="Zhang S."/>
            <person name="Zhang S."/>
            <person name="Huang S."/>
            <person name="Sato S."/>
            <person name="Sun S."/>
            <person name="Kwon S.J."/>
            <person name="Choi S.R."/>
            <person name="Lee T.H."/>
            <person name="Fan W."/>
            <person name="Zhao X."/>
            <person name="Tan X."/>
            <person name="Xu X."/>
            <person name="Wang Y."/>
            <person name="Qiu Y."/>
            <person name="Yin Y."/>
            <person name="Li Y."/>
            <person name="Du Y."/>
            <person name="Liao Y."/>
            <person name="Lim Y."/>
            <person name="Narusaka Y."/>
            <person name="Wang Y."/>
            <person name="Wang Z."/>
            <person name="Li Z."/>
            <person name="Wang Z."/>
            <person name="Xiong Z."/>
            <person name="Zhang Z."/>
        </authorList>
    </citation>
    <scope>NUCLEOTIDE SEQUENCE [LARGE SCALE GENOMIC DNA]</scope>
    <source>
        <strain evidence="2 3">cv. Chiifu-401-42</strain>
    </source>
</reference>
<feature type="region of interest" description="Disordered" evidence="1">
    <location>
        <begin position="32"/>
        <end position="71"/>
    </location>
</feature>
<reference evidence="2 3" key="2">
    <citation type="journal article" date="2018" name="Hortic Res">
        <title>Improved Brassica rapa reference genome by single-molecule sequencing and chromosome conformation capture technologies.</title>
        <authorList>
            <person name="Zhang L."/>
            <person name="Cai X."/>
            <person name="Wu J."/>
            <person name="Liu M."/>
            <person name="Grob S."/>
            <person name="Cheng F."/>
            <person name="Liang J."/>
            <person name="Cai C."/>
            <person name="Liu Z."/>
            <person name="Liu B."/>
            <person name="Wang F."/>
            <person name="Li S."/>
            <person name="Liu F."/>
            <person name="Li X."/>
            <person name="Cheng L."/>
            <person name="Yang W."/>
            <person name="Li M.H."/>
            <person name="Grossniklaus U."/>
            <person name="Zheng H."/>
            <person name="Wang X."/>
        </authorList>
    </citation>
    <scope>NUCLEOTIDE SEQUENCE [LARGE SCALE GENOMIC DNA]</scope>
    <source>
        <strain evidence="2 3">cv. Chiifu-401-42</strain>
    </source>
</reference>
<dbReference type="HOGENOM" id="CLU_644598_0_0_1"/>
<sequence>MDSLKSDSNPLAKVPATVDVATVDPSVDMVLPTSGTPPLATISGGSFSASPKESDQPISTVTTSNAWSKPLSITQPSSAATVLMQTSKELIADLSRETQWPSLSAANCAPSRRRQPVARAINASRPSPHNSYSSSVTAKVPLVPSASVVAVNTPTGSFTEKVHVSCTPSETVQVTHVTAVTDEKELPPPTVVSVSPNDETCKQLDVSVSPNDETCKQLDVSVSPNDETCKQLDVSVSPNDETCKQLDVSVSPNDETCKQLDVSVSPNDETCKQLDVSVSPNDETCKQLDVAEPVDSSTQSVPPTPEAPSGKFVGNVDIVVDNSNSSPSSVPFVHDNLFAVLDSADASEPSSVPPAKELVFSNSPLPFTFASHDTSPIHPRDPFVDDESTLRSRGGRPLKPSQRLKEMEWFTVTGKGKRGRGRGPHH</sequence>